<dbReference type="Gene3D" id="3.40.50.720">
    <property type="entry name" value="NAD(P)-binding Rossmann-like Domain"/>
    <property type="match status" value="1"/>
</dbReference>
<dbReference type="AlphaFoldDB" id="A0A319EW41"/>
<protein>
    <submittedName>
        <fullName evidence="2">NAD(P)-binding protein</fullName>
    </submittedName>
</protein>
<name>A0A319EW41_ASPSB</name>
<dbReference type="PANTHER" id="PTHR43781">
    <property type="entry name" value="SACCHAROPINE DEHYDROGENASE"/>
    <property type="match status" value="1"/>
</dbReference>
<dbReference type="OrthoDB" id="10268090at2759"/>
<dbReference type="SUPFAM" id="SSF51735">
    <property type="entry name" value="NAD(P)-binding Rossmann-fold domains"/>
    <property type="match status" value="1"/>
</dbReference>
<dbReference type="PANTHER" id="PTHR43781:SF1">
    <property type="entry name" value="SACCHAROPINE DEHYDROGENASE"/>
    <property type="match status" value="1"/>
</dbReference>
<keyword evidence="3" id="KW-1185">Reference proteome</keyword>
<reference evidence="2 3" key="1">
    <citation type="submission" date="2018-02" db="EMBL/GenBank/DDBJ databases">
        <title>The genomes of Aspergillus section Nigri reveals drivers in fungal speciation.</title>
        <authorList>
            <consortium name="DOE Joint Genome Institute"/>
            <person name="Vesth T.C."/>
            <person name="Nybo J."/>
            <person name="Theobald S."/>
            <person name="Brandl J."/>
            <person name="Frisvad J.C."/>
            <person name="Nielsen K.F."/>
            <person name="Lyhne E.K."/>
            <person name="Kogle M.E."/>
            <person name="Kuo A."/>
            <person name="Riley R."/>
            <person name="Clum A."/>
            <person name="Nolan M."/>
            <person name="Lipzen A."/>
            <person name="Salamov A."/>
            <person name="Henrissat B."/>
            <person name="Wiebenga A."/>
            <person name="De vries R.P."/>
            <person name="Grigoriev I.V."/>
            <person name="Mortensen U.H."/>
            <person name="Andersen M.R."/>
            <person name="Baker S.E."/>
        </authorList>
    </citation>
    <scope>NUCLEOTIDE SEQUENCE [LARGE SCALE GENOMIC DNA]</scope>
    <source>
        <strain evidence="2 3">CBS 121057</strain>
    </source>
</reference>
<evidence type="ECO:0000313" key="2">
    <source>
        <dbReference type="EMBL" id="PYI12198.1"/>
    </source>
</evidence>
<proteinExistence type="predicted"/>
<accession>A0A319EW41</accession>
<dbReference type="EMBL" id="KZ826316">
    <property type="protein sequence ID" value="PYI12198.1"/>
    <property type="molecule type" value="Genomic_DNA"/>
</dbReference>
<dbReference type="Pfam" id="PF03435">
    <property type="entry name" value="Sacchrp_dh_NADP"/>
    <property type="match status" value="1"/>
</dbReference>
<dbReference type="Proteomes" id="UP000248423">
    <property type="component" value="Unassembled WGS sequence"/>
</dbReference>
<dbReference type="InterPro" id="IPR005097">
    <property type="entry name" value="Sacchrp_dh_NADP-bd"/>
</dbReference>
<evidence type="ECO:0000259" key="1">
    <source>
        <dbReference type="Pfam" id="PF03435"/>
    </source>
</evidence>
<evidence type="ECO:0000313" key="3">
    <source>
        <dbReference type="Proteomes" id="UP000248423"/>
    </source>
</evidence>
<sequence length="336" mass="35347">MASLIIYGATGYTGRMASEQAASIGLDFAIAGRTEQKLKTLASQLQVPYYVFDIHQSTLIDQTLRNTSVLLNCAGPFMRTATPLMEACIRNGTHYLDISAEIASYQQAQELDQTAKAAGVMLLPGCGGSVAMLGCLASHAVDQVRNPKSIDIALHVAGSMSRGSAMSAAETATAGPLRLLDGQVVEHDISNTADFDFNDGSGPVASFPVTLPDLLTISRSSNIGDVRTFAHASGDGFPTGDLGLLPDGPTAAGRDAAPYHAAVRVTSEDSHVTRAVLHTVNGYTFTTLASVEAAKRVLDNQAKSGFQTPAVIFGTDFLLAIPRTEIMITSPEDENL</sequence>
<dbReference type="VEuPathDB" id="FungiDB:BO78DRAFT_357884"/>
<organism evidence="2 3">
    <name type="scientific">Aspergillus sclerotiicarbonarius (strain CBS 121057 / IBT 28362)</name>
    <dbReference type="NCBI Taxonomy" id="1448318"/>
    <lineage>
        <taxon>Eukaryota</taxon>
        <taxon>Fungi</taxon>
        <taxon>Dikarya</taxon>
        <taxon>Ascomycota</taxon>
        <taxon>Pezizomycotina</taxon>
        <taxon>Eurotiomycetes</taxon>
        <taxon>Eurotiomycetidae</taxon>
        <taxon>Eurotiales</taxon>
        <taxon>Aspergillaceae</taxon>
        <taxon>Aspergillus</taxon>
        <taxon>Aspergillus subgen. Circumdati</taxon>
    </lineage>
</organism>
<dbReference type="InterPro" id="IPR036291">
    <property type="entry name" value="NAD(P)-bd_dom_sf"/>
</dbReference>
<feature type="domain" description="Saccharopine dehydrogenase NADP binding" evidence="1">
    <location>
        <begin position="5"/>
        <end position="122"/>
    </location>
</feature>
<gene>
    <name evidence="2" type="ORF">BO78DRAFT_357884</name>
</gene>